<dbReference type="InterPro" id="IPR036770">
    <property type="entry name" value="Ankyrin_rpt-contain_sf"/>
</dbReference>
<feature type="compositionally biased region" description="Low complexity" evidence="4">
    <location>
        <begin position="8"/>
        <end position="20"/>
    </location>
</feature>
<dbReference type="Gene3D" id="1.25.40.20">
    <property type="entry name" value="Ankyrin repeat-containing domain"/>
    <property type="match status" value="1"/>
</dbReference>
<dbReference type="EMBL" id="CP041692">
    <property type="protein sequence ID" value="QDP94665.1"/>
    <property type="molecule type" value="Genomic_DNA"/>
</dbReference>
<evidence type="ECO:0000256" key="3">
    <source>
        <dbReference type="PROSITE-ProRule" id="PRU00023"/>
    </source>
</evidence>
<evidence type="ECO:0000256" key="2">
    <source>
        <dbReference type="ARBA" id="ARBA00023043"/>
    </source>
</evidence>
<feature type="repeat" description="ANK" evidence="3">
    <location>
        <begin position="66"/>
        <end position="98"/>
    </location>
</feature>
<feature type="region of interest" description="Disordered" evidence="4">
    <location>
        <begin position="1"/>
        <end position="35"/>
    </location>
</feature>
<sequence>MGDPDPGSAADDSTSSNSDAPDGSAPHGSDPGELAGWLFDRARAGESEQLAAHIEAGMPVNLTDARGNTLLMLAAYHGHAGTVRTLIDHGATVDALNERGQTPLAGAVFKGYEDVVRLLVDAGANPRAGTPSAWDTATFFDRPDLLTILKSVDDRSERD</sequence>
<dbReference type="OrthoDB" id="306540at2"/>
<keyword evidence="6" id="KW-1185">Reference proteome</keyword>
<protein>
    <submittedName>
        <fullName evidence="5">Ankyrin repeat domain-containing protein</fullName>
    </submittedName>
</protein>
<dbReference type="Proteomes" id="UP000319263">
    <property type="component" value="Chromosome"/>
</dbReference>
<evidence type="ECO:0000313" key="5">
    <source>
        <dbReference type="EMBL" id="QDP94665.1"/>
    </source>
</evidence>
<dbReference type="PANTHER" id="PTHR24171">
    <property type="entry name" value="ANKYRIN REPEAT DOMAIN-CONTAINING PROTEIN 39-RELATED"/>
    <property type="match status" value="1"/>
</dbReference>
<keyword evidence="2 3" id="KW-0040">ANK repeat</keyword>
<dbReference type="AlphaFoldDB" id="A0A516PTY9"/>
<dbReference type="Pfam" id="PF12796">
    <property type="entry name" value="Ank_2"/>
    <property type="match status" value="1"/>
</dbReference>
<feature type="repeat" description="ANK" evidence="3">
    <location>
        <begin position="99"/>
        <end position="131"/>
    </location>
</feature>
<dbReference type="InterPro" id="IPR002110">
    <property type="entry name" value="Ankyrin_rpt"/>
</dbReference>
<accession>A0A516PTY9</accession>
<dbReference type="SUPFAM" id="SSF48403">
    <property type="entry name" value="Ankyrin repeat"/>
    <property type="match status" value="1"/>
</dbReference>
<dbReference type="KEGG" id="mik:FOE78_00905"/>
<evidence type="ECO:0000256" key="1">
    <source>
        <dbReference type="ARBA" id="ARBA00022737"/>
    </source>
</evidence>
<dbReference type="SMART" id="SM00248">
    <property type="entry name" value="ANK"/>
    <property type="match status" value="2"/>
</dbReference>
<gene>
    <name evidence="5" type="ORF">FOE78_00905</name>
</gene>
<reference evidence="5 6" key="1">
    <citation type="submission" date="2019-07" db="EMBL/GenBank/DDBJ databases">
        <title>Microlunatus dokdonensis sp. nov. isolated from the rhizospheric soil of the wild plant Elymus tsukushiensis.</title>
        <authorList>
            <person name="Ghim S.-Y."/>
            <person name="Hwang Y.-J."/>
            <person name="Son J.-S."/>
            <person name="Shin J.-H."/>
        </authorList>
    </citation>
    <scope>NUCLEOTIDE SEQUENCE [LARGE SCALE GENOMIC DNA]</scope>
    <source>
        <strain evidence="5 6">KUDC0627</strain>
    </source>
</reference>
<evidence type="ECO:0000313" key="6">
    <source>
        <dbReference type="Proteomes" id="UP000319263"/>
    </source>
</evidence>
<dbReference type="PROSITE" id="PS50297">
    <property type="entry name" value="ANK_REP_REGION"/>
    <property type="match status" value="2"/>
</dbReference>
<proteinExistence type="predicted"/>
<keyword evidence="1" id="KW-0677">Repeat</keyword>
<organism evidence="5 6">
    <name type="scientific">Microlunatus elymi</name>
    <dbReference type="NCBI Taxonomy" id="2596828"/>
    <lineage>
        <taxon>Bacteria</taxon>
        <taxon>Bacillati</taxon>
        <taxon>Actinomycetota</taxon>
        <taxon>Actinomycetes</taxon>
        <taxon>Propionibacteriales</taxon>
        <taxon>Propionibacteriaceae</taxon>
        <taxon>Microlunatus</taxon>
    </lineage>
</organism>
<dbReference type="PROSITE" id="PS50088">
    <property type="entry name" value="ANK_REPEAT"/>
    <property type="match status" value="2"/>
</dbReference>
<dbReference type="RefSeq" id="WP_143984654.1">
    <property type="nucleotide sequence ID" value="NZ_CP041692.1"/>
</dbReference>
<name>A0A516PTY9_9ACTN</name>
<evidence type="ECO:0000256" key="4">
    <source>
        <dbReference type="SAM" id="MobiDB-lite"/>
    </source>
</evidence>